<sequence>MRNGDYPSETILEVMGTLTSTLQSLTTLALSRSQRKIRNAATRTGA</sequence>
<gene>
    <name evidence="1" type="ORF">BECKTC1821F_GA0114240_103821</name>
</gene>
<reference evidence="1" key="1">
    <citation type="submission" date="2019-02" db="EMBL/GenBank/DDBJ databases">
        <authorList>
            <person name="Gruber-Vodicka R. H."/>
            <person name="Seah K. B. B."/>
        </authorList>
    </citation>
    <scope>NUCLEOTIDE SEQUENCE</scope>
    <source>
        <strain evidence="1">BECK_BZ126</strain>
    </source>
</reference>
<protein>
    <submittedName>
        <fullName evidence="1">Uncharacterized protein</fullName>
    </submittedName>
</protein>
<name>A0A451A1K2_9GAMM</name>
<dbReference type="AlphaFoldDB" id="A0A451A1K2"/>
<organism evidence="1">
    <name type="scientific">Candidatus Kentrum sp. TC</name>
    <dbReference type="NCBI Taxonomy" id="2126339"/>
    <lineage>
        <taxon>Bacteria</taxon>
        <taxon>Pseudomonadati</taxon>
        <taxon>Pseudomonadota</taxon>
        <taxon>Gammaproteobacteria</taxon>
        <taxon>Candidatus Kentrum</taxon>
    </lineage>
</organism>
<accession>A0A451A1K2</accession>
<proteinExistence type="predicted"/>
<dbReference type="EMBL" id="CAADFW010000038">
    <property type="protein sequence ID" value="VFK59887.1"/>
    <property type="molecule type" value="Genomic_DNA"/>
</dbReference>
<evidence type="ECO:0000313" key="1">
    <source>
        <dbReference type="EMBL" id="VFK59887.1"/>
    </source>
</evidence>